<dbReference type="EMBL" id="JDVG02000443">
    <property type="protein sequence ID" value="KFB72075.1"/>
    <property type="molecule type" value="Genomic_DNA"/>
</dbReference>
<evidence type="ECO:0000313" key="1">
    <source>
        <dbReference type="EMBL" id="KFB72075.1"/>
    </source>
</evidence>
<reference evidence="1 2" key="1">
    <citation type="submission" date="2014-02" db="EMBL/GenBank/DDBJ databases">
        <title>Expanding our view of genomic diversity in Candidatus Accumulibacter clades.</title>
        <authorList>
            <person name="Skennerton C.T."/>
            <person name="Barr J.J."/>
            <person name="Slater F.R."/>
            <person name="Bond P.L."/>
            <person name="Tyson G.W."/>
        </authorList>
    </citation>
    <scope>NUCLEOTIDE SEQUENCE [LARGE SCALE GENOMIC DNA]</scope>
    <source>
        <strain evidence="2">BA-91</strain>
    </source>
</reference>
<gene>
    <name evidence="1" type="ORF">AW09_002743</name>
</gene>
<sequence>MAVVWTAQDNYARCAANVTRLQIEVEHLRSELERQRANSTIRALLPLRVKEVLLIILPRIFWRLLGWKR</sequence>
<dbReference type="AlphaFoldDB" id="A0A080LWD8"/>
<accession>A0A080LWD8</accession>
<proteinExistence type="predicted"/>
<name>A0A080LWD8_9PROT</name>
<protein>
    <submittedName>
        <fullName evidence="1">Uncharacterized protein</fullName>
    </submittedName>
</protein>
<evidence type="ECO:0000313" key="2">
    <source>
        <dbReference type="Proteomes" id="UP000020077"/>
    </source>
</evidence>
<comment type="caution">
    <text evidence="1">The sequence shown here is derived from an EMBL/GenBank/DDBJ whole genome shotgun (WGS) entry which is preliminary data.</text>
</comment>
<organism evidence="1 2">
    <name type="scientific">Candidatus Accumulibacter phosphatis</name>
    <dbReference type="NCBI Taxonomy" id="327160"/>
    <lineage>
        <taxon>Bacteria</taxon>
        <taxon>Pseudomonadati</taxon>
        <taxon>Pseudomonadota</taxon>
        <taxon>Betaproteobacteria</taxon>
        <taxon>Candidatus Accumulibacter</taxon>
    </lineage>
</organism>
<dbReference type="Proteomes" id="UP000020077">
    <property type="component" value="Unassembled WGS sequence"/>
</dbReference>